<dbReference type="Gene3D" id="3.20.20.70">
    <property type="entry name" value="Aldolase class I"/>
    <property type="match status" value="1"/>
</dbReference>
<dbReference type="PANTHER" id="PTHR42836:SF1">
    <property type="entry name" value="7-CARBOXY-7-DEAZAGUANINE SYNTHASE"/>
    <property type="match status" value="1"/>
</dbReference>
<feature type="binding site" evidence="8">
    <location>
        <begin position="19"/>
        <end position="21"/>
    </location>
    <ligand>
        <name>substrate</name>
    </ligand>
</feature>
<keyword evidence="1 8" id="KW-0004">4Fe-4S</keyword>
<dbReference type="EMBL" id="JACJQB010000012">
    <property type="protein sequence ID" value="MBD2188124.1"/>
    <property type="molecule type" value="Genomic_DNA"/>
</dbReference>
<dbReference type="SUPFAM" id="SSF102114">
    <property type="entry name" value="Radical SAM enzymes"/>
    <property type="match status" value="1"/>
</dbReference>
<dbReference type="InterPro" id="IPR024924">
    <property type="entry name" value="7-CO-7-deazaguanine_synth-like"/>
</dbReference>
<feature type="binding site" evidence="8">
    <location>
        <position position="38"/>
    </location>
    <ligand>
        <name>[4Fe-4S] cluster</name>
        <dbReference type="ChEBI" id="CHEBI:49883"/>
        <note>4Fe-4S-S-AdoMet</note>
    </ligand>
</feature>
<evidence type="ECO:0000256" key="6">
    <source>
        <dbReference type="ARBA" id="ARBA00023014"/>
    </source>
</evidence>
<keyword evidence="11" id="KW-1185">Reference proteome</keyword>
<evidence type="ECO:0000259" key="9">
    <source>
        <dbReference type="PROSITE" id="PS51918"/>
    </source>
</evidence>
<feature type="binding site" evidence="8">
    <location>
        <position position="79"/>
    </location>
    <ligand>
        <name>substrate</name>
    </ligand>
</feature>
<evidence type="ECO:0000256" key="2">
    <source>
        <dbReference type="ARBA" id="ARBA00022691"/>
    </source>
</evidence>
<dbReference type="HAMAP" id="MF_00917">
    <property type="entry name" value="QueE"/>
    <property type="match status" value="1"/>
</dbReference>
<accession>A0ABR7ZX62</accession>
<evidence type="ECO:0000256" key="7">
    <source>
        <dbReference type="ARBA" id="ARBA00023239"/>
    </source>
</evidence>
<dbReference type="InterPro" id="IPR013785">
    <property type="entry name" value="Aldolase_TIM"/>
</dbReference>
<feature type="binding site" evidence="8">
    <location>
        <position position="81"/>
    </location>
    <ligand>
        <name>S-adenosyl-L-methionine</name>
        <dbReference type="ChEBI" id="CHEBI:59789"/>
    </ligand>
</feature>
<comment type="caution">
    <text evidence="10">The sequence shown here is derived from an EMBL/GenBank/DDBJ whole genome shotgun (WGS) entry which is preliminary data.</text>
</comment>
<dbReference type="Proteomes" id="UP000642094">
    <property type="component" value="Unassembled WGS sequence"/>
</dbReference>
<evidence type="ECO:0000313" key="10">
    <source>
        <dbReference type="EMBL" id="MBD2188124.1"/>
    </source>
</evidence>
<sequence length="204" mass="22895">MDQVNHSHHLPIVETFHSVQGEGTWMGSNAFFIRLAGCDVSCPWCDTKISWSTKHHPQIAIADLVTEAVNAKPAMVVITGGEPLMHDLTVLTQALKAEGLRVHLETSGSHPFSGTFDWVTFSPKTFKPPHTSIYEQVHELKVVVKEQSDLVWAEQNAAQVAAHVVKYLQSEWETPSSKDLVMQYVLHHADWRISMQTHKLLGVR</sequence>
<dbReference type="SFLD" id="SFLDS00029">
    <property type="entry name" value="Radical_SAM"/>
    <property type="match status" value="1"/>
</dbReference>
<name>A0ABR7ZX62_9CYAN</name>
<evidence type="ECO:0000256" key="5">
    <source>
        <dbReference type="ARBA" id="ARBA00023004"/>
    </source>
</evidence>
<keyword evidence="4 8" id="KW-0460">Magnesium</keyword>
<dbReference type="InterPro" id="IPR007197">
    <property type="entry name" value="rSAM"/>
</dbReference>
<comment type="catalytic activity">
    <reaction evidence="8">
        <text>6-carboxy-5,6,7,8-tetrahydropterin + H(+) = 7-carboxy-7-carbaguanine + NH4(+)</text>
        <dbReference type="Rhea" id="RHEA:27974"/>
        <dbReference type="ChEBI" id="CHEBI:15378"/>
        <dbReference type="ChEBI" id="CHEBI:28938"/>
        <dbReference type="ChEBI" id="CHEBI:61032"/>
        <dbReference type="ChEBI" id="CHEBI:61036"/>
        <dbReference type="EC" id="4.3.99.3"/>
    </reaction>
</comment>
<feature type="binding site" evidence="8">
    <location>
        <begin position="122"/>
        <end position="124"/>
    </location>
    <ligand>
        <name>S-adenosyl-L-methionine</name>
        <dbReference type="ChEBI" id="CHEBI:59789"/>
    </ligand>
</feature>
<dbReference type="InterPro" id="IPR058240">
    <property type="entry name" value="rSAM_sf"/>
</dbReference>
<dbReference type="Pfam" id="PF04055">
    <property type="entry name" value="Radical_SAM"/>
    <property type="match status" value="1"/>
</dbReference>
<feature type="binding site" evidence="8">
    <location>
        <position position="42"/>
    </location>
    <ligand>
        <name>[4Fe-4S] cluster</name>
        <dbReference type="ChEBI" id="CHEBI:49883"/>
        <note>4Fe-4S-S-AdoMet</note>
    </ligand>
</feature>
<comment type="similarity">
    <text evidence="8">Belongs to the radical SAM superfamily. 7-carboxy-7-deazaguanine synthase family.</text>
</comment>
<comment type="cofactor">
    <cofactor evidence="8">
        <name>Mg(2+)</name>
        <dbReference type="ChEBI" id="CHEBI:18420"/>
    </cofactor>
</comment>
<dbReference type="CDD" id="cd01335">
    <property type="entry name" value="Radical_SAM"/>
    <property type="match status" value="1"/>
</dbReference>
<dbReference type="PANTHER" id="PTHR42836">
    <property type="entry name" value="7-CARBOXY-7-DEAZAGUANINE SYNTHASE"/>
    <property type="match status" value="1"/>
</dbReference>
<gene>
    <name evidence="8" type="primary">queE</name>
    <name evidence="10" type="ORF">H6F41_08210</name>
</gene>
<comment type="caution">
    <text evidence="8">Lacks conserved residue(s) required for the propagation of feature annotation.</text>
</comment>
<dbReference type="PROSITE" id="PS51918">
    <property type="entry name" value="RADICAL_SAM"/>
    <property type="match status" value="1"/>
</dbReference>
<keyword evidence="6 8" id="KW-0411">Iron-sulfur</keyword>
<comment type="subunit">
    <text evidence="8">Homodimer.</text>
</comment>
<comment type="pathway">
    <text evidence="8">Purine metabolism; 7-cyano-7-deazaguanine biosynthesis.</text>
</comment>
<keyword evidence="2 8" id="KW-0949">S-adenosyl-L-methionine</keyword>
<feature type="binding site" evidence="8">
    <location>
        <position position="47"/>
    </location>
    <ligand>
        <name>Mg(2+)</name>
        <dbReference type="ChEBI" id="CHEBI:18420"/>
    </ligand>
</feature>
<keyword evidence="3 8" id="KW-0479">Metal-binding</keyword>
<evidence type="ECO:0000256" key="8">
    <source>
        <dbReference type="HAMAP-Rule" id="MF_00917"/>
    </source>
</evidence>
<keyword evidence="5 8" id="KW-0408">Iron</keyword>
<reference evidence="10 11" key="1">
    <citation type="journal article" date="2020" name="ISME J.">
        <title>Comparative genomics reveals insights into cyanobacterial evolution and habitat adaptation.</title>
        <authorList>
            <person name="Chen M.Y."/>
            <person name="Teng W.K."/>
            <person name="Zhao L."/>
            <person name="Hu C.X."/>
            <person name="Zhou Y.K."/>
            <person name="Han B.P."/>
            <person name="Song L.R."/>
            <person name="Shu W.S."/>
        </authorList>
    </citation>
    <scope>NUCLEOTIDE SEQUENCE [LARGE SCALE GENOMIC DNA]</scope>
    <source>
        <strain evidence="10 11">FACHB-723</strain>
    </source>
</reference>
<keyword evidence="8" id="KW-0671">Queuosine biosynthesis</keyword>
<evidence type="ECO:0000313" key="11">
    <source>
        <dbReference type="Proteomes" id="UP000642094"/>
    </source>
</evidence>
<evidence type="ECO:0000256" key="3">
    <source>
        <dbReference type="ARBA" id="ARBA00022723"/>
    </source>
</evidence>
<feature type="domain" description="Radical SAM core" evidence="9">
    <location>
        <begin position="25"/>
        <end position="204"/>
    </location>
</feature>
<comment type="cofactor">
    <cofactor evidence="8">
        <name>S-adenosyl-L-methionine</name>
        <dbReference type="ChEBI" id="CHEBI:59789"/>
    </cofactor>
    <text evidence="8">Binds 1 S-adenosyl-L-methionine per subunit.</text>
</comment>
<dbReference type="RefSeq" id="WP_190402987.1">
    <property type="nucleotide sequence ID" value="NZ_JACJQB010000012.1"/>
</dbReference>
<evidence type="ECO:0000256" key="4">
    <source>
        <dbReference type="ARBA" id="ARBA00022842"/>
    </source>
</evidence>
<keyword evidence="7 8" id="KW-0456">Lyase</keyword>
<comment type="function">
    <text evidence="8">Catalyzes the complex heterocyclic radical-mediated conversion of 6-carboxy-5,6,7,8-tetrahydropterin (CPH4) to 7-carboxy-7-deazaguanine (CDG), a step common to the biosynthetic pathways of all 7-deazapurine-containing compounds.</text>
</comment>
<proteinExistence type="inferred from homology"/>
<evidence type="ECO:0000256" key="1">
    <source>
        <dbReference type="ARBA" id="ARBA00022485"/>
    </source>
</evidence>
<dbReference type="EC" id="4.3.99.3" evidence="8"/>
<organism evidence="10 11">
    <name type="scientific">Pseudanabaena mucicola FACHB-723</name>
    <dbReference type="NCBI Taxonomy" id="2692860"/>
    <lineage>
        <taxon>Bacteria</taxon>
        <taxon>Bacillati</taxon>
        <taxon>Cyanobacteriota</taxon>
        <taxon>Cyanophyceae</taxon>
        <taxon>Pseudanabaenales</taxon>
        <taxon>Pseudanabaenaceae</taxon>
        <taxon>Pseudanabaena</taxon>
    </lineage>
</organism>
<dbReference type="PIRSF" id="PIRSF000370">
    <property type="entry name" value="QueE"/>
    <property type="match status" value="1"/>
</dbReference>
<feature type="binding site" evidence="8">
    <location>
        <position position="45"/>
    </location>
    <ligand>
        <name>[4Fe-4S] cluster</name>
        <dbReference type="ChEBI" id="CHEBI:49883"/>
        <note>4Fe-4S-S-AdoMet</note>
    </ligand>
</feature>
<feature type="binding site" evidence="8">
    <location>
        <begin position="44"/>
        <end position="46"/>
    </location>
    <ligand>
        <name>S-adenosyl-L-methionine</name>
        <dbReference type="ChEBI" id="CHEBI:59789"/>
    </ligand>
</feature>
<feature type="binding site" evidence="8">
    <location>
        <position position="34"/>
    </location>
    <ligand>
        <name>substrate</name>
    </ligand>
</feature>
<comment type="cofactor">
    <cofactor evidence="8">
        <name>[4Fe-4S] cluster</name>
        <dbReference type="ChEBI" id="CHEBI:49883"/>
    </cofactor>
    <text evidence="8">Binds 1 [4Fe-4S] cluster. The cluster is coordinated with 3 cysteines and an exchangeable S-adenosyl-L-methionine.</text>
</comment>
<protein>
    <recommendedName>
        <fullName evidence="8">7-carboxy-7-deazaguanine synthase</fullName>
        <shortName evidence="8">CDG synthase</shortName>
        <ecNumber evidence="8">4.3.99.3</ecNumber>
    </recommendedName>
    <alternativeName>
        <fullName evidence="8">Queuosine biosynthesis protein QueE</fullName>
    </alternativeName>
</protein>